<gene>
    <name evidence="1" type="ORF">MNOR_LOCUS29478</name>
</gene>
<comment type="caution">
    <text evidence="1">The sequence shown here is derived from an EMBL/GenBank/DDBJ whole genome shotgun (WGS) entry which is preliminary data.</text>
</comment>
<dbReference type="EMBL" id="CAXKWB010034202">
    <property type="protein sequence ID" value="CAL4144233.1"/>
    <property type="molecule type" value="Genomic_DNA"/>
</dbReference>
<reference evidence="1 2" key="1">
    <citation type="submission" date="2024-05" db="EMBL/GenBank/DDBJ databases">
        <authorList>
            <person name="Wallberg A."/>
        </authorList>
    </citation>
    <scope>NUCLEOTIDE SEQUENCE [LARGE SCALE GENOMIC DNA]</scope>
</reference>
<proteinExistence type="predicted"/>
<dbReference type="AlphaFoldDB" id="A0AAV2RXC7"/>
<keyword evidence="2" id="KW-1185">Reference proteome</keyword>
<dbReference type="PANTHER" id="PTHR47510:SF3">
    <property type="entry name" value="ENDO_EXONUCLEASE_PHOSPHATASE DOMAIN-CONTAINING PROTEIN"/>
    <property type="match status" value="1"/>
</dbReference>
<evidence type="ECO:0000313" key="2">
    <source>
        <dbReference type="Proteomes" id="UP001497623"/>
    </source>
</evidence>
<dbReference type="Proteomes" id="UP001497623">
    <property type="component" value="Unassembled WGS sequence"/>
</dbReference>
<organism evidence="1 2">
    <name type="scientific">Meganyctiphanes norvegica</name>
    <name type="common">Northern krill</name>
    <name type="synonym">Thysanopoda norvegica</name>
    <dbReference type="NCBI Taxonomy" id="48144"/>
    <lineage>
        <taxon>Eukaryota</taxon>
        <taxon>Metazoa</taxon>
        <taxon>Ecdysozoa</taxon>
        <taxon>Arthropoda</taxon>
        <taxon>Crustacea</taxon>
        <taxon>Multicrustacea</taxon>
        <taxon>Malacostraca</taxon>
        <taxon>Eumalacostraca</taxon>
        <taxon>Eucarida</taxon>
        <taxon>Euphausiacea</taxon>
        <taxon>Euphausiidae</taxon>
        <taxon>Meganyctiphanes</taxon>
    </lineage>
</organism>
<feature type="non-terminal residue" evidence="1">
    <location>
        <position position="1"/>
    </location>
</feature>
<name>A0AAV2RXC7_MEGNR</name>
<sequence>TMITQVMDDVAPEKEIRIKGSTEPWIDAEVLELIRERDRALFISNRNKSNPYLKSKYKDLRNKATKLNRAKKSIHFCTKVEEHKDNPKKLWKQFKTLGYSNKNLEKSGIVLEIDNEKCFDPLKVVSEINNYFLTVAASLVSKLPIIDKIFDVESHNFKNYYRNKGVIPKSYKIGRVSENFIQIELNKINPTKSTGIDGIKPIFLKRWRRSY</sequence>
<evidence type="ECO:0000313" key="1">
    <source>
        <dbReference type="EMBL" id="CAL4144233.1"/>
    </source>
</evidence>
<dbReference type="PANTHER" id="PTHR47510">
    <property type="entry name" value="REVERSE TRANSCRIPTASE DOMAIN-CONTAINING PROTEIN"/>
    <property type="match status" value="1"/>
</dbReference>
<accession>A0AAV2RXC7</accession>
<protein>
    <submittedName>
        <fullName evidence="1">Uncharacterized protein</fullName>
    </submittedName>
</protein>